<name>A0ABV5NNK1_9ACTN</name>
<gene>
    <name evidence="2" type="ORF">ACFFR3_20345</name>
</gene>
<feature type="signal peptide" evidence="1">
    <location>
        <begin position="1"/>
        <end position="28"/>
    </location>
</feature>
<accession>A0ABV5NNK1</accession>
<reference evidence="2 3" key="1">
    <citation type="submission" date="2024-09" db="EMBL/GenBank/DDBJ databases">
        <authorList>
            <person name="Sun Q."/>
            <person name="Mori K."/>
        </authorList>
    </citation>
    <scope>NUCLEOTIDE SEQUENCE [LARGE SCALE GENOMIC DNA]</scope>
    <source>
        <strain evidence="2 3">JCM 3324</strain>
    </source>
</reference>
<keyword evidence="3" id="KW-1185">Reference proteome</keyword>
<organism evidence="2 3">
    <name type="scientific">Nonomuraea salmonea</name>
    <dbReference type="NCBI Taxonomy" id="46181"/>
    <lineage>
        <taxon>Bacteria</taxon>
        <taxon>Bacillati</taxon>
        <taxon>Actinomycetota</taxon>
        <taxon>Actinomycetes</taxon>
        <taxon>Streptosporangiales</taxon>
        <taxon>Streptosporangiaceae</taxon>
        <taxon>Nonomuraea</taxon>
    </lineage>
</organism>
<dbReference type="Proteomes" id="UP001589568">
    <property type="component" value="Unassembled WGS sequence"/>
</dbReference>
<evidence type="ECO:0000256" key="1">
    <source>
        <dbReference type="SAM" id="SignalP"/>
    </source>
</evidence>
<keyword evidence="1" id="KW-0732">Signal</keyword>
<dbReference type="RefSeq" id="WP_345386498.1">
    <property type="nucleotide sequence ID" value="NZ_BAAAXS010000001.1"/>
</dbReference>
<evidence type="ECO:0000313" key="3">
    <source>
        <dbReference type="Proteomes" id="UP001589568"/>
    </source>
</evidence>
<evidence type="ECO:0000313" key="2">
    <source>
        <dbReference type="EMBL" id="MFB9471873.1"/>
    </source>
</evidence>
<proteinExistence type="predicted"/>
<feature type="chain" id="PRO_5046122818" evidence="1">
    <location>
        <begin position="29"/>
        <end position="68"/>
    </location>
</feature>
<comment type="caution">
    <text evidence="2">The sequence shown here is derived from an EMBL/GenBank/DDBJ whole genome shotgun (WGS) entry which is preliminary data.</text>
</comment>
<dbReference type="EMBL" id="JBHMCF010000019">
    <property type="protein sequence ID" value="MFB9471873.1"/>
    <property type="molecule type" value="Genomic_DNA"/>
</dbReference>
<protein>
    <submittedName>
        <fullName evidence="2">Uncharacterized protein</fullName>
    </submittedName>
</protein>
<sequence length="68" mass="6564">MHVALRRAAVAAVVAGGLTLLAAPASHAVVDPALVLGCVSTATDLTTLIDPAAPGLPAELPLTGCLAP</sequence>